<evidence type="ECO:0000313" key="2">
    <source>
        <dbReference type="Proteomes" id="UP000621799"/>
    </source>
</evidence>
<sequence length="76" mass="8744">MTQPSRPPERSPVQETFYNEIRPLLDEGRVSEEDLNIATSVIDTTDRNPKERSAMFRVWTAYVGRDNSQNTNKEAS</sequence>
<keyword evidence="2" id="KW-1185">Reference proteome</keyword>
<reference evidence="1" key="1">
    <citation type="submission" date="2020-10" db="EMBL/GenBank/DDBJ databases">
        <authorList>
            <person name="Castelo-Branco R."/>
            <person name="Eusebio N."/>
            <person name="Adriana R."/>
            <person name="Vieira A."/>
            <person name="Brugerolle De Fraissinette N."/>
            <person name="Rezende De Castro R."/>
            <person name="Schneider M.P."/>
            <person name="Vasconcelos V."/>
            <person name="Leao P.N."/>
        </authorList>
    </citation>
    <scope>NUCLEOTIDE SEQUENCE</scope>
    <source>
        <strain evidence="1">LEGE 11467</strain>
    </source>
</reference>
<dbReference type="Proteomes" id="UP000621799">
    <property type="component" value="Unassembled WGS sequence"/>
</dbReference>
<accession>A0A928VUX7</accession>
<dbReference type="EMBL" id="JADEXN010000043">
    <property type="protein sequence ID" value="MBE9039944.1"/>
    <property type="molecule type" value="Genomic_DNA"/>
</dbReference>
<protein>
    <submittedName>
        <fullName evidence="1">Uncharacterized protein</fullName>
    </submittedName>
</protein>
<gene>
    <name evidence="1" type="ORF">IQ235_03945</name>
</gene>
<name>A0A928VUX7_9CYAN</name>
<dbReference type="RefSeq" id="WP_264320202.1">
    <property type="nucleotide sequence ID" value="NZ_JADEXN010000043.1"/>
</dbReference>
<organism evidence="1 2">
    <name type="scientific">Zarconia navalis LEGE 11467</name>
    <dbReference type="NCBI Taxonomy" id="1828826"/>
    <lineage>
        <taxon>Bacteria</taxon>
        <taxon>Bacillati</taxon>
        <taxon>Cyanobacteriota</taxon>
        <taxon>Cyanophyceae</taxon>
        <taxon>Oscillatoriophycideae</taxon>
        <taxon>Oscillatoriales</taxon>
        <taxon>Oscillatoriales incertae sedis</taxon>
        <taxon>Zarconia</taxon>
        <taxon>Zarconia navalis</taxon>
    </lineage>
</organism>
<evidence type="ECO:0000313" key="1">
    <source>
        <dbReference type="EMBL" id="MBE9039944.1"/>
    </source>
</evidence>
<proteinExistence type="predicted"/>
<comment type="caution">
    <text evidence="1">The sequence shown here is derived from an EMBL/GenBank/DDBJ whole genome shotgun (WGS) entry which is preliminary data.</text>
</comment>
<dbReference type="AlphaFoldDB" id="A0A928VUX7"/>